<dbReference type="EMBL" id="JAIWYP010000004">
    <property type="protein sequence ID" value="KAH3839481.1"/>
    <property type="molecule type" value="Genomic_DNA"/>
</dbReference>
<evidence type="ECO:0000313" key="2">
    <source>
        <dbReference type="Proteomes" id="UP000828390"/>
    </source>
</evidence>
<reference evidence="1" key="1">
    <citation type="journal article" date="2019" name="bioRxiv">
        <title>The Genome of the Zebra Mussel, Dreissena polymorpha: A Resource for Invasive Species Research.</title>
        <authorList>
            <person name="McCartney M.A."/>
            <person name="Auch B."/>
            <person name="Kono T."/>
            <person name="Mallez S."/>
            <person name="Zhang Y."/>
            <person name="Obille A."/>
            <person name="Becker A."/>
            <person name="Abrahante J.E."/>
            <person name="Garbe J."/>
            <person name="Badalamenti J.P."/>
            <person name="Herman A."/>
            <person name="Mangelson H."/>
            <person name="Liachko I."/>
            <person name="Sullivan S."/>
            <person name="Sone E.D."/>
            <person name="Koren S."/>
            <person name="Silverstein K.A.T."/>
            <person name="Beckman K.B."/>
            <person name="Gohl D.M."/>
        </authorList>
    </citation>
    <scope>NUCLEOTIDE SEQUENCE</scope>
    <source>
        <strain evidence="1">Duluth1</strain>
        <tissue evidence="1">Whole animal</tissue>
    </source>
</reference>
<keyword evidence="2" id="KW-1185">Reference proteome</keyword>
<reference evidence="1" key="2">
    <citation type="submission" date="2020-11" db="EMBL/GenBank/DDBJ databases">
        <authorList>
            <person name="McCartney M.A."/>
            <person name="Auch B."/>
            <person name="Kono T."/>
            <person name="Mallez S."/>
            <person name="Becker A."/>
            <person name="Gohl D.M."/>
            <person name="Silverstein K.A.T."/>
            <person name="Koren S."/>
            <person name="Bechman K.B."/>
            <person name="Herman A."/>
            <person name="Abrahante J.E."/>
            <person name="Garbe J."/>
        </authorList>
    </citation>
    <scope>NUCLEOTIDE SEQUENCE</scope>
    <source>
        <strain evidence="1">Duluth1</strain>
        <tissue evidence="1">Whole animal</tissue>
    </source>
</reference>
<evidence type="ECO:0000313" key="1">
    <source>
        <dbReference type="EMBL" id="KAH3839481.1"/>
    </source>
</evidence>
<comment type="caution">
    <text evidence="1">The sequence shown here is derived from an EMBL/GenBank/DDBJ whole genome shotgun (WGS) entry which is preliminary data.</text>
</comment>
<organism evidence="1 2">
    <name type="scientific">Dreissena polymorpha</name>
    <name type="common">Zebra mussel</name>
    <name type="synonym">Mytilus polymorpha</name>
    <dbReference type="NCBI Taxonomy" id="45954"/>
    <lineage>
        <taxon>Eukaryota</taxon>
        <taxon>Metazoa</taxon>
        <taxon>Spiralia</taxon>
        <taxon>Lophotrochozoa</taxon>
        <taxon>Mollusca</taxon>
        <taxon>Bivalvia</taxon>
        <taxon>Autobranchia</taxon>
        <taxon>Heteroconchia</taxon>
        <taxon>Euheterodonta</taxon>
        <taxon>Imparidentia</taxon>
        <taxon>Neoheterodontei</taxon>
        <taxon>Myida</taxon>
        <taxon>Dreissenoidea</taxon>
        <taxon>Dreissenidae</taxon>
        <taxon>Dreissena</taxon>
    </lineage>
</organism>
<accession>A0A9D4KGZ2</accession>
<name>A0A9D4KGZ2_DREPO</name>
<proteinExistence type="predicted"/>
<dbReference type="Proteomes" id="UP000828390">
    <property type="component" value="Unassembled WGS sequence"/>
</dbReference>
<sequence>MLQDTGQTPARVCVVSMGPTQKGQHQKARELPTWSSQVLHWRLSQYQQRHCYD</sequence>
<protein>
    <submittedName>
        <fullName evidence="1">Uncharacterized protein</fullName>
    </submittedName>
</protein>
<gene>
    <name evidence="1" type="ORF">DPMN_112912</name>
</gene>
<dbReference type="AlphaFoldDB" id="A0A9D4KGZ2"/>